<organism evidence="2 3">
    <name type="scientific">Novosphingobium decolorationis</name>
    <dbReference type="NCBI Taxonomy" id="2698673"/>
    <lineage>
        <taxon>Bacteria</taxon>
        <taxon>Pseudomonadati</taxon>
        <taxon>Pseudomonadota</taxon>
        <taxon>Alphaproteobacteria</taxon>
        <taxon>Sphingomonadales</taxon>
        <taxon>Sphingomonadaceae</taxon>
        <taxon>Novosphingobium</taxon>
    </lineage>
</organism>
<gene>
    <name evidence="2" type="ORF">HT578_16660</name>
</gene>
<evidence type="ECO:0000256" key="1">
    <source>
        <dbReference type="SAM" id="Phobius"/>
    </source>
</evidence>
<reference evidence="2 3" key="1">
    <citation type="journal article" date="2021" name="Int. J. Syst. Evol. Microbiol.">
        <title>Novosphingobium decolorationis sp. nov., an aniline blue-decolourizing bacterium isolated from East Pacific sediment.</title>
        <authorList>
            <person name="Chen X."/>
            <person name="Dong B."/>
            <person name="Chen T."/>
            <person name="Ren N."/>
            <person name="Wang J."/>
            <person name="Xu Y."/>
            <person name="Yang J."/>
            <person name="Zhu S."/>
            <person name="Chen J."/>
        </authorList>
    </citation>
    <scope>NUCLEOTIDE SEQUENCE [LARGE SCALE GENOMIC DNA]</scope>
    <source>
        <strain evidence="2 3">502str22</strain>
    </source>
</reference>
<feature type="transmembrane region" description="Helical" evidence="1">
    <location>
        <begin position="31"/>
        <end position="53"/>
    </location>
</feature>
<keyword evidence="1" id="KW-0812">Transmembrane</keyword>
<proteinExistence type="predicted"/>
<accession>A0ABX8ECV5</accession>
<keyword evidence="3" id="KW-1185">Reference proteome</keyword>
<sequence>MVRREPVNSSENRPTTPGSNFELNNPTVICLLYFASFLTGVTAIIGVVLAFVWRSEAKSDWELSHYQYLINTFWIGLVGGFLGVVLMIVLIGFPILLAVSIWVIVRTVMSLLKAQKREAMPNPGSWTI</sequence>
<evidence type="ECO:0000313" key="2">
    <source>
        <dbReference type="EMBL" id="QVM86284.1"/>
    </source>
</evidence>
<name>A0ABX8ECV5_9SPHN</name>
<protein>
    <recommendedName>
        <fullName evidence="4">DUF4870 domain-containing protein</fullName>
    </recommendedName>
</protein>
<keyword evidence="1" id="KW-0472">Membrane</keyword>
<feature type="transmembrane region" description="Helical" evidence="1">
    <location>
        <begin position="73"/>
        <end position="105"/>
    </location>
</feature>
<evidence type="ECO:0008006" key="4">
    <source>
        <dbReference type="Google" id="ProtNLM"/>
    </source>
</evidence>
<dbReference type="EMBL" id="CP054856">
    <property type="protein sequence ID" value="QVM86284.1"/>
    <property type="molecule type" value="Genomic_DNA"/>
</dbReference>
<dbReference type="Proteomes" id="UP000677126">
    <property type="component" value="Chromosome"/>
</dbReference>
<keyword evidence="1" id="KW-1133">Transmembrane helix</keyword>
<evidence type="ECO:0000313" key="3">
    <source>
        <dbReference type="Proteomes" id="UP000677126"/>
    </source>
</evidence>